<evidence type="ECO:0008006" key="5">
    <source>
        <dbReference type="Google" id="ProtNLM"/>
    </source>
</evidence>
<dbReference type="PRINTS" id="PR00081">
    <property type="entry name" value="GDHRDH"/>
</dbReference>
<sequence length="290" mass="32682">MNKKVIILTGGTDGIGRNSLNYLVNENNIKIILPVRNLEKGEKVLQELKLINPNIDLTIMEMDLSSFSSIKNFVNEFIKLNLPLNTLVNNAGIMSPIYKKTLDGFESTFGTNYLGTFLLTNLLLPIIKQSSNEIDKGNIVIVTSRMHYYVSSLDIDNLEKVTQSTFSSGNEYNKSKVCDILFSFELNNKLKEDGYDQLINVNSIHPGFQITSLSKDHGWFSNYIVLPILTFFLGNNIDDMGKSLADLTLNKSNSNGKYFQLTTECQPSKLVTNNEISKSLWEKTTKLLQL</sequence>
<dbReference type="AlphaFoldDB" id="A0AAN7U1Z9"/>
<comment type="similarity">
    <text evidence="1">Belongs to the short-chain dehydrogenases/reductases (SDR) family.</text>
</comment>
<dbReference type="InterPro" id="IPR002347">
    <property type="entry name" value="SDR_fam"/>
</dbReference>
<accession>A0AAN7U1Z9</accession>
<evidence type="ECO:0000313" key="3">
    <source>
        <dbReference type="EMBL" id="KAK5580242.1"/>
    </source>
</evidence>
<dbReference type="Pfam" id="PF00106">
    <property type="entry name" value="adh_short"/>
    <property type="match status" value="1"/>
</dbReference>
<dbReference type="PANTHER" id="PTHR24320:SF152">
    <property type="entry name" value="SHORT-CHAIN DEHYDROGENASE_REDUCTASE FAMILY PROTEIN"/>
    <property type="match status" value="1"/>
</dbReference>
<protein>
    <recommendedName>
        <fullName evidence="5">NAD(P)-binding protein</fullName>
    </recommendedName>
</protein>
<dbReference type="EMBL" id="JAVFKY010000002">
    <property type="protein sequence ID" value="KAK5580242.1"/>
    <property type="molecule type" value="Genomic_DNA"/>
</dbReference>
<dbReference type="SUPFAM" id="SSF51735">
    <property type="entry name" value="NAD(P)-binding Rossmann-fold domains"/>
    <property type="match status" value="1"/>
</dbReference>
<dbReference type="Gene3D" id="3.40.50.720">
    <property type="entry name" value="NAD(P)-binding Rossmann-like Domain"/>
    <property type="match status" value="1"/>
</dbReference>
<evidence type="ECO:0000256" key="1">
    <source>
        <dbReference type="ARBA" id="ARBA00006484"/>
    </source>
</evidence>
<comment type="caution">
    <text evidence="3">The sequence shown here is derived from an EMBL/GenBank/DDBJ whole genome shotgun (WGS) entry which is preliminary data.</text>
</comment>
<name>A0AAN7U1Z9_9MYCE</name>
<dbReference type="PANTHER" id="PTHR24320">
    <property type="entry name" value="RETINOL DEHYDROGENASE"/>
    <property type="match status" value="1"/>
</dbReference>
<dbReference type="Proteomes" id="UP001344447">
    <property type="component" value="Unassembled WGS sequence"/>
</dbReference>
<dbReference type="InterPro" id="IPR036291">
    <property type="entry name" value="NAD(P)-bd_dom_sf"/>
</dbReference>
<keyword evidence="2" id="KW-0560">Oxidoreductase</keyword>
<organism evidence="3 4">
    <name type="scientific">Dictyostelium firmibasis</name>
    <dbReference type="NCBI Taxonomy" id="79012"/>
    <lineage>
        <taxon>Eukaryota</taxon>
        <taxon>Amoebozoa</taxon>
        <taxon>Evosea</taxon>
        <taxon>Eumycetozoa</taxon>
        <taxon>Dictyostelia</taxon>
        <taxon>Dictyosteliales</taxon>
        <taxon>Dictyosteliaceae</taxon>
        <taxon>Dictyostelium</taxon>
    </lineage>
</organism>
<reference evidence="3 4" key="1">
    <citation type="submission" date="2023-11" db="EMBL/GenBank/DDBJ databases">
        <title>Dfirmibasis_genome.</title>
        <authorList>
            <person name="Edelbroek B."/>
            <person name="Kjellin J."/>
            <person name="Jerlstrom-Hultqvist J."/>
            <person name="Soderbom F."/>
        </authorList>
    </citation>
    <scope>NUCLEOTIDE SEQUENCE [LARGE SCALE GENOMIC DNA]</scope>
    <source>
        <strain evidence="3 4">TNS-C-14</strain>
    </source>
</reference>
<keyword evidence="4" id="KW-1185">Reference proteome</keyword>
<evidence type="ECO:0000313" key="4">
    <source>
        <dbReference type="Proteomes" id="UP001344447"/>
    </source>
</evidence>
<gene>
    <name evidence="3" type="ORF">RB653_000257</name>
</gene>
<evidence type="ECO:0000256" key="2">
    <source>
        <dbReference type="ARBA" id="ARBA00023002"/>
    </source>
</evidence>
<proteinExistence type="inferred from homology"/>
<dbReference type="GO" id="GO:0016491">
    <property type="term" value="F:oxidoreductase activity"/>
    <property type="evidence" value="ECO:0007669"/>
    <property type="project" value="UniProtKB-KW"/>
</dbReference>